<accession>A0ABU8MGS1</accession>
<feature type="compositionally biased region" description="Gly residues" evidence="1">
    <location>
        <begin position="100"/>
        <end position="123"/>
    </location>
</feature>
<feature type="compositionally biased region" description="Low complexity" evidence="1">
    <location>
        <begin position="74"/>
        <end position="99"/>
    </location>
</feature>
<dbReference type="RefSeq" id="WP_337693116.1">
    <property type="nucleotide sequence ID" value="NZ_JBBEGN010000001.1"/>
</dbReference>
<feature type="region of interest" description="Disordered" evidence="1">
    <location>
        <begin position="41"/>
        <end position="123"/>
    </location>
</feature>
<evidence type="ECO:0000256" key="1">
    <source>
        <dbReference type="SAM" id="MobiDB-lite"/>
    </source>
</evidence>
<gene>
    <name evidence="2" type="ORF">WCD74_01870</name>
</gene>
<dbReference type="EMBL" id="JBBEGN010000001">
    <property type="protein sequence ID" value="MEJ2866494.1"/>
    <property type="molecule type" value="Genomic_DNA"/>
</dbReference>
<evidence type="ECO:0000313" key="2">
    <source>
        <dbReference type="EMBL" id="MEJ2866494.1"/>
    </source>
</evidence>
<reference evidence="2 3" key="1">
    <citation type="submission" date="2024-03" db="EMBL/GenBank/DDBJ databases">
        <title>Actinomycetospora sp. OC33-EN08, a novel actinomycete isolated from wild orchid (Aerides multiflora).</title>
        <authorList>
            <person name="Suriyachadkun C."/>
        </authorList>
    </citation>
    <scope>NUCLEOTIDE SEQUENCE [LARGE SCALE GENOMIC DNA]</scope>
    <source>
        <strain evidence="2 3">OC33-EN08</strain>
    </source>
</reference>
<organism evidence="2 3">
    <name type="scientific">Actinomycetospora aurantiaca</name>
    <dbReference type="NCBI Taxonomy" id="3129233"/>
    <lineage>
        <taxon>Bacteria</taxon>
        <taxon>Bacillati</taxon>
        <taxon>Actinomycetota</taxon>
        <taxon>Actinomycetes</taxon>
        <taxon>Pseudonocardiales</taxon>
        <taxon>Pseudonocardiaceae</taxon>
        <taxon>Actinomycetospora</taxon>
    </lineage>
</organism>
<keyword evidence="3" id="KW-1185">Reference proteome</keyword>
<proteinExistence type="predicted"/>
<evidence type="ECO:0000313" key="3">
    <source>
        <dbReference type="Proteomes" id="UP001385809"/>
    </source>
</evidence>
<feature type="compositionally biased region" description="Gly residues" evidence="1">
    <location>
        <begin position="154"/>
        <end position="170"/>
    </location>
</feature>
<comment type="caution">
    <text evidence="2">The sequence shown here is derived from an EMBL/GenBank/DDBJ whole genome shotgun (WGS) entry which is preliminary data.</text>
</comment>
<feature type="compositionally biased region" description="Basic and acidic residues" evidence="1">
    <location>
        <begin position="50"/>
        <end position="68"/>
    </location>
</feature>
<name>A0ABU8MGS1_9PSEU</name>
<protein>
    <submittedName>
        <fullName evidence="2">Uncharacterized protein</fullName>
    </submittedName>
</protein>
<feature type="region of interest" description="Disordered" evidence="1">
    <location>
        <begin position="135"/>
        <end position="170"/>
    </location>
</feature>
<dbReference type="Proteomes" id="UP001385809">
    <property type="component" value="Unassembled WGS sequence"/>
</dbReference>
<sequence>MGKHSNAAGGIGLDVRGGAGRTVMVAGTVGVGLLAAAAPAMAGTGGSCSHEQDGHSVEKSSHQSDGGHHGSHGSHGSKSGSKHGGSSVTDITSSVTTLTGGNGGAGTGGAGGNGGLATGGQGGINVLSGSNLALLGKSAPSENSSSGGDAQANGGTGGTGTGGHGSLSNE</sequence>